<reference evidence="2 3" key="1">
    <citation type="submission" date="2015-11" db="EMBL/GenBank/DDBJ databases">
        <title>Genomic analysis of 38 Legionella species identifies large and diverse effector repertoires.</title>
        <authorList>
            <person name="Burstein D."/>
            <person name="Amaro F."/>
            <person name="Zusman T."/>
            <person name="Lifshitz Z."/>
            <person name="Cohen O."/>
            <person name="Gilbert J.A."/>
            <person name="Pupko T."/>
            <person name="Shuman H.A."/>
            <person name="Segal G."/>
        </authorList>
    </citation>
    <scope>NUCLEOTIDE SEQUENCE [LARGE SCALE GENOMIC DNA]</scope>
    <source>
        <strain evidence="2 3">ATCC 49751</strain>
    </source>
</reference>
<evidence type="ECO:0000313" key="3">
    <source>
        <dbReference type="Proteomes" id="UP000054869"/>
    </source>
</evidence>
<feature type="region of interest" description="Disordered" evidence="1">
    <location>
        <begin position="580"/>
        <end position="601"/>
    </location>
</feature>
<proteinExistence type="predicted"/>
<feature type="compositionally biased region" description="Basic and acidic residues" evidence="1">
    <location>
        <begin position="582"/>
        <end position="594"/>
    </location>
</feature>
<dbReference type="STRING" id="45067.Llan_1612"/>
<dbReference type="RefSeq" id="WP_028372375.1">
    <property type="nucleotide sequence ID" value="NZ_CAAAJD010000002.1"/>
</dbReference>
<dbReference type="EMBL" id="LNYI01000033">
    <property type="protein sequence ID" value="KTD20882.1"/>
    <property type="molecule type" value="Genomic_DNA"/>
</dbReference>
<dbReference type="PATRIC" id="fig|45067.4.peg.1689"/>
<name>A0A0W0VL75_9GAMM</name>
<keyword evidence="3" id="KW-1185">Reference proteome</keyword>
<protein>
    <submittedName>
        <fullName evidence="2">Uncharacterized protein</fullName>
    </submittedName>
</protein>
<accession>A0A0W0VL75</accession>
<dbReference type="Proteomes" id="UP000054869">
    <property type="component" value="Unassembled WGS sequence"/>
</dbReference>
<evidence type="ECO:0000256" key="1">
    <source>
        <dbReference type="SAM" id="MobiDB-lite"/>
    </source>
</evidence>
<sequence>MGWWDKWNAVKETVKGWGNGIWNVSVTDTADRLIKEALAVPQKARRVVNPKLEKVTQNTEIIVFTENAKELGSKIWNNATLADGVNGLFNFSYNTAGRLLEQLPAVPRVARSVVNPKVRKIAYGIGRIAVEDVLPLVVISYSHQLLQEQGKDYLHDHPNEAWLSAQTVLQLGLWLLWLANGAYSIRKKTQITVRTTVLALEAGGILNSVKPNPPMTLCEQEKCTTLRFLKGSFRDLIEYWATKAAISFIGYIPGVGGGLAAAFNIYHDGRYVITLAVPELCSRHQEQYLREYPELALSHGITHYVLSCYINSMIEHYTGIPSVFYGTTMQQFLLIGQIALATQMTLPPPVRESLRNLPDPVAAYNSLVGFIVDTVLLGLKVQIPRLLREQKAPLLSLEDASRYAEVIWSNPVSENVLKPVLVPRMLRSRKAFINDPVIPWPPLQRRTMHALDNINEVKGYMLTKVALLPPSSMTAKVVRSIFGWPKSVVELLLNLMKNEQFMRQLESIRHTLPALQSGEAPSLPATEGFLLRGQKQETPEIRPPLQIEGKSLDPRQVIPVSQISLQPVDKVKIVEITEEEAKDNKQSEKTSDTLRKRKLDPSLVIRGRKDTNGVGTAGFFGETGKLDPRKVIVQTDTNVSLIT</sequence>
<comment type="caution">
    <text evidence="2">The sequence shown here is derived from an EMBL/GenBank/DDBJ whole genome shotgun (WGS) entry which is preliminary data.</text>
</comment>
<gene>
    <name evidence="2" type="ORF">Llan_1612</name>
</gene>
<organism evidence="2 3">
    <name type="scientific">Legionella lansingensis</name>
    <dbReference type="NCBI Taxonomy" id="45067"/>
    <lineage>
        <taxon>Bacteria</taxon>
        <taxon>Pseudomonadati</taxon>
        <taxon>Pseudomonadota</taxon>
        <taxon>Gammaproteobacteria</taxon>
        <taxon>Legionellales</taxon>
        <taxon>Legionellaceae</taxon>
        <taxon>Legionella</taxon>
    </lineage>
</organism>
<evidence type="ECO:0000313" key="2">
    <source>
        <dbReference type="EMBL" id="KTD20882.1"/>
    </source>
</evidence>
<dbReference type="eggNOG" id="ENOG5031MDX">
    <property type="taxonomic scope" value="Bacteria"/>
</dbReference>
<dbReference type="AlphaFoldDB" id="A0A0W0VL75"/>
<dbReference type="OrthoDB" id="5647240at2"/>